<feature type="domain" description="DAGKc" evidence="14">
    <location>
        <begin position="225"/>
        <end position="355"/>
    </location>
</feature>
<dbReference type="InterPro" id="IPR050187">
    <property type="entry name" value="Lipid_Phosphate_FormReg"/>
</dbReference>
<proteinExistence type="inferred from homology"/>
<keyword evidence="7 15" id="KW-0418">Kinase</keyword>
<feature type="transmembrane region" description="Helical" evidence="13">
    <location>
        <begin position="163"/>
        <end position="179"/>
    </location>
</feature>
<dbReference type="CDD" id="cd03392">
    <property type="entry name" value="PAP2_like_2"/>
    <property type="match status" value="1"/>
</dbReference>
<keyword evidence="5" id="KW-0479">Metal-binding</keyword>
<dbReference type="Pfam" id="PF01569">
    <property type="entry name" value="PAP2"/>
    <property type="match status" value="1"/>
</dbReference>
<keyword evidence="10" id="KW-0443">Lipid metabolism</keyword>
<organism evidence="15 16">
    <name type="scientific">Luteococcus peritonei</name>
    <dbReference type="NCBI Taxonomy" id="88874"/>
    <lineage>
        <taxon>Bacteria</taxon>
        <taxon>Bacillati</taxon>
        <taxon>Actinomycetota</taxon>
        <taxon>Actinomycetes</taxon>
        <taxon>Propionibacteriales</taxon>
        <taxon>Propionibacteriaceae</taxon>
        <taxon>Luteococcus</taxon>
    </lineage>
</organism>
<gene>
    <name evidence="15" type="ORF">ACFSCS_05855</name>
</gene>
<dbReference type="Gene3D" id="3.40.50.10330">
    <property type="entry name" value="Probable inorganic polyphosphate/atp-NAD kinase, domain 1"/>
    <property type="match status" value="1"/>
</dbReference>
<dbReference type="Proteomes" id="UP001597326">
    <property type="component" value="Unassembled WGS sequence"/>
</dbReference>
<evidence type="ECO:0000313" key="15">
    <source>
        <dbReference type="EMBL" id="MFD1889717.1"/>
    </source>
</evidence>
<sequence length="525" mass="57150">MSRSLVRYARAHYSAVLLVVSTLGFVLWTWLALGTDALAGLDEHSRAPKLEPGSAQAEVWAAIAIVTLPGVLATVLVAVAYWAWRRRLRNLAFALLLSVGLAWGGNFVLKHVFERSRPLSPLDDVITYAGHSYPSGHMAMATTTALMVIATTTTTRQAADMRYLWRVAGVLGVAVVAWDRYVMNAHWPTDIVGGFLVGLVCASLACLLARVHVLPLPARTAVDHETVRRCAVIWNPSKVMDRASFRRSIEWELERRGWGDALWLQTRPDDPGYEMTREAVRQQVDLVVVAGGDGTVRVVCSGLARTGIPLGIIPAGTGNLLARNLGIPLDETEAARLAFTGTAQPIDLVKVTIDGKQEQAEHFAVMAGIGIDARIMETTRPELKKTVGSAAYFLAAAQQVAAQPMELAFQVDDEPPQQRRAMMAVVGNVGLLQGGIQLFPRASATDGRLDLIVASPRRVTDWASMAARVLARRPSEQDKVDEVTGRRVRITVAEEMPYELDGDTEGRATVFEAEVVPAALLVMQR</sequence>
<evidence type="ECO:0000256" key="7">
    <source>
        <dbReference type="ARBA" id="ARBA00022777"/>
    </source>
</evidence>
<evidence type="ECO:0000256" key="3">
    <source>
        <dbReference type="ARBA" id="ARBA00022516"/>
    </source>
</evidence>
<feature type="transmembrane region" description="Helical" evidence="13">
    <location>
        <begin position="191"/>
        <end position="209"/>
    </location>
</feature>
<dbReference type="Gene3D" id="1.20.144.10">
    <property type="entry name" value="Phosphatidic acid phosphatase type 2/haloperoxidase"/>
    <property type="match status" value="2"/>
</dbReference>
<keyword evidence="11" id="KW-0594">Phospholipid biosynthesis</keyword>
<dbReference type="SMART" id="SM00014">
    <property type="entry name" value="acidPPc"/>
    <property type="match status" value="1"/>
</dbReference>
<dbReference type="SMART" id="SM00046">
    <property type="entry name" value="DAGKc"/>
    <property type="match status" value="1"/>
</dbReference>
<dbReference type="PANTHER" id="PTHR12358">
    <property type="entry name" value="SPHINGOSINE KINASE"/>
    <property type="match status" value="1"/>
</dbReference>
<name>A0ABW4RTR0_9ACTN</name>
<keyword evidence="9" id="KW-0460">Magnesium</keyword>
<keyword evidence="16" id="KW-1185">Reference proteome</keyword>
<evidence type="ECO:0000256" key="2">
    <source>
        <dbReference type="ARBA" id="ARBA00005983"/>
    </source>
</evidence>
<comment type="cofactor">
    <cofactor evidence="1">
        <name>Mg(2+)</name>
        <dbReference type="ChEBI" id="CHEBI:18420"/>
    </cofactor>
</comment>
<dbReference type="InterPro" id="IPR017438">
    <property type="entry name" value="ATP-NAD_kinase_N"/>
</dbReference>
<dbReference type="PANTHER" id="PTHR12358:SF106">
    <property type="entry name" value="LIPID KINASE YEGS"/>
    <property type="match status" value="1"/>
</dbReference>
<keyword evidence="6" id="KW-0547">Nucleotide-binding</keyword>
<dbReference type="InterPro" id="IPR005218">
    <property type="entry name" value="Diacylglycerol/lipid_kinase"/>
</dbReference>
<evidence type="ECO:0000256" key="12">
    <source>
        <dbReference type="ARBA" id="ARBA00023264"/>
    </source>
</evidence>
<dbReference type="InterPro" id="IPR000326">
    <property type="entry name" value="PAP2/HPO"/>
</dbReference>
<evidence type="ECO:0000256" key="5">
    <source>
        <dbReference type="ARBA" id="ARBA00022723"/>
    </source>
</evidence>
<dbReference type="SUPFAM" id="SSF48317">
    <property type="entry name" value="Acid phosphatase/Vanadium-dependent haloperoxidase"/>
    <property type="match status" value="1"/>
</dbReference>
<comment type="similarity">
    <text evidence="2">Belongs to the diacylglycerol/lipid kinase family.</text>
</comment>
<keyword evidence="3" id="KW-0444">Lipid biosynthesis</keyword>
<evidence type="ECO:0000259" key="14">
    <source>
        <dbReference type="PROSITE" id="PS50146"/>
    </source>
</evidence>
<comment type="caution">
    <text evidence="15">The sequence shown here is derived from an EMBL/GenBank/DDBJ whole genome shotgun (WGS) entry which is preliminary data.</text>
</comment>
<dbReference type="InterPro" id="IPR016064">
    <property type="entry name" value="NAD/diacylglycerol_kinase_sf"/>
</dbReference>
<reference evidence="16" key="1">
    <citation type="journal article" date="2019" name="Int. J. Syst. Evol. Microbiol.">
        <title>The Global Catalogue of Microorganisms (GCM) 10K type strain sequencing project: providing services to taxonomists for standard genome sequencing and annotation.</title>
        <authorList>
            <consortium name="The Broad Institute Genomics Platform"/>
            <consortium name="The Broad Institute Genome Sequencing Center for Infectious Disease"/>
            <person name="Wu L."/>
            <person name="Ma J."/>
        </authorList>
    </citation>
    <scope>NUCLEOTIDE SEQUENCE [LARGE SCALE GENOMIC DNA]</scope>
    <source>
        <strain evidence="16">CAIM 431</strain>
    </source>
</reference>
<evidence type="ECO:0000256" key="11">
    <source>
        <dbReference type="ARBA" id="ARBA00023209"/>
    </source>
</evidence>
<evidence type="ECO:0000256" key="1">
    <source>
        <dbReference type="ARBA" id="ARBA00001946"/>
    </source>
</evidence>
<dbReference type="Pfam" id="PF00781">
    <property type="entry name" value="DAGK_cat"/>
    <property type="match status" value="1"/>
</dbReference>
<dbReference type="InterPro" id="IPR045540">
    <property type="entry name" value="YegS/DAGK_C"/>
</dbReference>
<dbReference type="Pfam" id="PF19279">
    <property type="entry name" value="YegS_C"/>
    <property type="match status" value="1"/>
</dbReference>
<keyword evidence="13" id="KW-1133">Transmembrane helix</keyword>
<evidence type="ECO:0000256" key="9">
    <source>
        <dbReference type="ARBA" id="ARBA00022842"/>
    </source>
</evidence>
<evidence type="ECO:0000256" key="6">
    <source>
        <dbReference type="ARBA" id="ARBA00022741"/>
    </source>
</evidence>
<dbReference type="PROSITE" id="PS50146">
    <property type="entry name" value="DAGK"/>
    <property type="match status" value="1"/>
</dbReference>
<feature type="transmembrane region" description="Helical" evidence="13">
    <location>
        <begin position="91"/>
        <end position="113"/>
    </location>
</feature>
<accession>A0ABW4RTR0</accession>
<evidence type="ECO:0000256" key="8">
    <source>
        <dbReference type="ARBA" id="ARBA00022840"/>
    </source>
</evidence>
<keyword evidence="4" id="KW-0808">Transferase</keyword>
<feature type="transmembrane region" description="Helical" evidence="13">
    <location>
        <begin position="12"/>
        <end position="33"/>
    </location>
</feature>
<keyword evidence="13" id="KW-0812">Transmembrane</keyword>
<keyword evidence="8" id="KW-0067">ATP-binding</keyword>
<evidence type="ECO:0000256" key="4">
    <source>
        <dbReference type="ARBA" id="ARBA00022679"/>
    </source>
</evidence>
<dbReference type="EMBL" id="JBHUFZ010000012">
    <property type="protein sequence ID" value="MFD1889717.1"/>
    <property type="molecule type" value="Genomic_DNA"/>
</dbReference>
<evidence type="ECO:0000313" key="16">
    <source>
        <dbReference type="Proteomes" id="UP001597326"/>
    </source>
</evidence>
<keyword evidence="13" id="KW-0472">Membrane</keyword>
<dbReference type="Gene3D" id="2.60.200.40">
    <property type="match status" value="1"/>
</dbReference>
<evidence type="ECO:0000256" key="10">
    <source>
        <dbReference type="ARBA" id="ARBA00023098"/>
    </source>
</evidence>
<protein>
    <submittedName>
        <fullName evidence="15">YegS/Rv2252/BmrU family lipid kinase</fullName>
    </submittedName>
</protein>
<dbReference type="NCBIfam" id="TIGR00147">
    <property type="entry name" value="YegS/Rv2252/BmrU family lipid kinase"/>
    <property type="match status" value="1"/>
</dbReference>
<dbReference type="RefSeq" id="WP_343872814.1">
    <property type="nucleotide sequence ID" value="NZ_BAAAIX010000010.1"/>
</dbReference>
<feature type="transmembrane region" description="Helical" evidence="13">
    <location>
        <begin position="59"/>
        <end position="84"/>
    </location>
</feature>
<keyword evidence="12" id="KW-1208">Phospholipid metabolism</keyword>
<dbReference type="GO" id="GO:0016301">
    <property type="term" value="F:kinase activity"/>
    <property type="evidence" value="ECO:0007669"/>
    <property type="project" value="UniProtKB-KW"/>
</dbReference>
<feature type="transmembrane region" description="Helical" evidence="13">
    <location>
        <begin position="133"/>
        <end position="151"/>
    </location>
</feature>
<dbReference type="InterPro" id="IPR001206">
    <property type="entry name" value="Diacylglycerol_kinase_cat_dom"/>
</dbReference>
<evidence type="ECO:0000256" key="13">
    <source>
        <dbReference type="SAM" id="Phobius"/>
    </source>
</evidence>
<dbReference type="SUPFAM" id="SSF111331">
    <property type="entry name" value="NAD kinase/diacylglycerol kinase-like"/>
    <property type="match status" value="1"/>
</dbReference>
<dbReference type="InterPro" id="IPR036938">
    <property type="entry name" value="PAP2/HPO_sf"/>
</dbReference>